<dbReference type="GO" id="GO:0005743">
    <property type="term" value="C:mitochondrial inner membrane"/>
    <property type="evidence" value="ECO:0007669"/>
    <property type="project" value="UniProtKB-SubCell"/>
</dbReference>
<reference evidence="11 12" key="1">
    <citation type="journal article" date="2008" name="Nature">
        <title>The Trichoplax genome and the nature of placozoans.</title>
        <authorList>
            <person name="Srivastava M."/>
            <person name="Begovic E."/>
            <person name="Chapman J."/>
            <person name="Putnam N.H."/>
            <person name="Hellsten U."/>
            <person name="Kawashima T."/>
            <person name="Kuo A."/>
            <person name="Mitros T."/>
            <person name="Salamov A."/>
            <person name="Carpenter M.L."/>
            <person name="Signorovitch A.Y."/>
            <person name="Moreno M.A."/>
            <person name="Kamm K."/>
            <person name="Grimwood J."/>
            <person name="Schmutz J."/>
            <person name="Shapiro H."/>
            <person name="Grigoriev I.V."/>
            <person name="Buss L.W."/>
            <person name="Schierwater B."/>
            <person name="Dellaporta S.L."/>
            <person name="Rokhsar D.S."/>
        </authorList>
    </citation>
    <scope>NUCLEOTIDE SEQUENCE [LARGE SCALE GENOMIC DNA]</scope>
    <source>
        <strain evidence="11 12">Grell-BS-1999</strain>
    </source>
</reference>
<dbReference type="OMA" id="PPFDEMI"/>
<gene>
    <name evidence="11" type="ORF">TRIADDRAFT_36784</name>
</gene>
<dbReference type="PIRSF" id="PIRSF005514">
    <property type="entry name" value="ATPase_F0_D_mt"/>
    <property type="match status" value="1"/>
</dbReference>
<dbReference type="Pfam" id="PF05873">
    <property type="entry name" value="Mt_ATP-synt_D"/>
    <property type="match status" value="1"/>
</dbReference>
<name>B3SCZ7_TRIAD</name>
<keyword evidence="8 10" id="KW-0496">Mitochondrion</keyword>
<dbReference type="InterPro" id="IPR036228">
    <property type="entry name" value="ATP_synth_F0_dsu_sf_mt"/>
</dbReference>
<dbReference type="CTD" id="6759310"/>
<comment type="similarity">
    <text evidence="2 10">Belongs to the ATPase d subunit family.</text>
</comment>
<organism evidence="11 12">
    <name type="scientific">Trichoplax adhaerens</name>
    <name type="common">Trichoplax reptans</name>
    <dbReference type="NCBI Taxonomy" id="10228"/>
    <lineage>
        <taxon>Eukaryota</taxon>
        <taxon>Metazoa</taxon>
        <taxon>Placozoa</taxon>
        <taxon>Uniplacotomia</taxon>
        <taxon>Trichoplacea</taxon>
        <taxon>Trichoplacidae</taxon>
        <taxon>Trichoplax</taxon>
    </lineage>
</organism>
<keyword evidence="4" id="KW-0138">CF(0)</keyword>
<keyword evidence="5 10" id="KW-0375">Hydrogen ion transport</keyword>
<evidence type="ECO:0000256" key="9">
    <source>
        <dbReference type="ARBA" id="ARBA00023136"/>
    </source>
</evidence>
<sequence>MASKARRVFDWAKIAENLPTAIRAEMNAFRSRNESIKATLSAVPEKRQNIDWQHYKNNIAASGYVEKFMKGYEAVQVPFPKDTDTARIDAMQKQMESEIEGIVKESKQAALRLDSELSKIKAEKSYEETTIDEYLANHPQLRRQCEEDLKNFKYD</sequence>
<dbReference type="HOGENOM" id="CLU_089809_1_0_1"/>
<keyword evidence="12" id="KW-1185">Reference proteome</keyword>
<comment type="function">
    <text evidence="10">Mitochondrial membrane ATP synthase (F(1)F(0) ATP synthase or Complex V) produces ATP from ADP in the presence of a proton gradient across the membrane which is generated by electron transport complexes of the respiratory chain. F-type ATPases consist of two structural domains, F(1) - containing the extramembraneous catalytic core, and F(0) - containing the membrane proton channel, linked together by a central stalk and a peripheral stalk. During catalysis, ATP synthesis in the catalytic domain of F(1) is coupled via a rotary mechanism of the central stalk subunits to proton translocation.</text>
</comment>
<evidence type="ECO:0000256" key="2">
    <source>
        <dbReference type="ARBA" id="ARBA00006842"/>
    </source>
</evidence>
<dbReference type="InParanoid" id="B3SCZ7"/>
<protein>
    <recommendedName>
        <fullName evidence="10">ATP synthase subunit d, mitochondrial</fullName>
    </recommendedName>
</protein>
<keyword evidence="3 10" id="KW-0813">Transport</keyword>
<evidence type="ECO:0000256" key="10">
    <source>
        <dbReference type="PIRNR" id="PIRNR005514"/>
    </source>
</evidence>
<dbReference type="eggNOG" id="KOG3366">
    <property type="taxonomic scope" value="Eukaryota"/>
</dbReference>
<evidence type="ECO:0000256" key="7">
    <source>
        <dbReference type="ARBA" id="ARBA00023065"/>
    </source>
</evidence>
<evidence type="ECO:0000313" key="12">
    <source>
        <dbReference type="Proteomes" id="UP000009022"/>
    </source>
</evidence>
<evidence type="ECO:0000256" key="8">
    <source>
        <dbReference type="ARBA" id="ARBA00023128"/>
    </source>
</evidence>
<evidence type="ECO:0000256" key="5">
    <source>
        <dbReference type="ARBA" id="ARBA00022781"/>
    </source>
</evidence>
<accession>B3SCZ7</accession>
<dbReference type="Gene3D" id="6.10.280.70">
    <property type="match status" value="1"/>
</dbReference>
<evidence type="ECO:0000256" key="1">
    <source>
        <dbReference type="ARBA" id="ARBA00004273"/>
    </source>
</evidence>
<comment type="subcellular location">
    <subcellularLocation>
        <location evidence="1 10">Mitochondrion inner membrane</location>
    </subcellularLocation>
</comment>
<dbReference type="InterPro" id="IPR008689">
    <property type="entry name" value="ATP_synth_F0_dsu_mt"/>
</dbReference>
<keyword evidence="9 10" id="KW-0472">Membrane</keyword>
<dbReference type="KEGG" id="tad:TRIADDRAFT_36784"/>
<keyword evidence="6 10" id="KW-0999">Mitochondrion inner membrane</keyword>
<dbReference type="GeneID" id="6759310"/>
<dbReference type="EMBL" id="DS985274">
    <property type="protein sequence ID" value="EDV19408.1"/>
    <property type="molecule type" value="Genomic_DNA"/>
</dbReference>
<dbReference type="GO" id="GO:0015986">
    <property type="term" value="P:proton motive force-driven ATP synthesis"/>
    <property type="evidence" value="ECO:0000318"/>
    <property type="project" value="GO_Central"/>
</dbReference>
<dbReference type="STRING" id="10228.B3SCZ7"/>
<dbReference type="FunCoup" id="B3SCZ7">
    <property type="interactions" value="1482"/>
</dbReference>
<dbReference type="PANTHER" id="PTHR12700">
    <property type="entry name" value="ATP SYNTHASE SUBUNIT D, MITOCHONDRIAL"/>
    <property type="match status" value="1"/>
</dbReference>
<dbReference type="PhylomeDB" id="B3SCZ7"/>
<dbReference type="AlphaFoldDB" id="B3SCZ7"/>
<dbReference type="Proteomes" id="UP000009022">
    <property type="component" value="Unassembled WGS sequence"/>
</dbReference>
<evidence type="ECO:0000313" key="11">
    <source>
        <dbReference type="EMBL" id="EDV19408.1"/>
    </source>
</evidence>
<evidence type="ECO:0000256" key="4">
    <source>
        <dbReference type="ARBA" id="ARBA00022547"/>
    </source>
</evidence>
<dbReference type="OrthoDB" id="35799at2759"/>
<proteinExistence type="inferred from homology"/>
<dbReference type="RefSeq" id="XP_002118097.1">
    <property type="nucleotide sequence ID" value="XM_002118061.1"/>
</dbReference>
<dbReference type="GO" id="GO:0045259">
    <property type="term" value="C:proton-transporting ATP synthase complex"/>
    <property type="evidence" value="ECO:0007669"/>
    <property type="project" value="UniProtKB-KW"/>
</dbReference>
<evidence type="ECO:0000256" key="6">
    <source>
        <dbReference type="ARBA" id="ARBA00022792"/>
    </source>
</evidence>
<keyword evidence="7 10" id="KW-0406">Ion transport</keyword>
<dbReference type="SUPFAM" id="SSF161065">
    <property type="entry name" value="ATP synthase D chain-like"/>
    <property type="match status" value="1"/>
</dbReference>
<dbReference type="GO" id="GO:0015078">
    <property type="term" value="F:proton transmembrane transporter activity"/>
    <property type="evidence" value="ECO:0007669"/>
    <property type="project" value="InterPro"/>
</dbReference>
<evidence type="ECO:0000256" key="3">
    <source>
        <dbReference type="ARBA" id="ARBA00022448"/>
    </source>
</evidence>